<sequence>VLHPEKASKQQFSFDTVLNQRYPTLNKPTKLHRPICIDYGTKAHCPRGMECPDRHVPPPVPMGDRLHLQFLICKHYQRGLCKKGDACEFGHMYNLREERECKEFGRHGVCPMGESCTYLHMGPTSPLRDPACPHYTRGFCPLGPHCSLRHVKHEKPCPFYMAGFCPNGRAMPPGPDRVVGCEYGAHARWIKDEDMHPPK</sequence>
<evidence type="ECO:0000256" key="5">
    <source>
        <dbReference type="ARBA" id="ARBA00022737"/>
    </source>
</evidence>
<dbReference type="Gene3D" id="4.10.1000.10">
    <property type="entry name" value="Zinc finger, CCCH-type"/>
    <property type="match status" value="2"/>
</dbReference>
<evidence type="ECO:0000256" key="3">
    <source>
        <dbReference type="ARBA" id="ARBA00022664"/>
    </source>
</evidence>
<dbReference type="PROSITE" id="PS50103">
    <property type="entry name" value="ZF_C3H1"/>
    <property type="match status" value="4"/>
</dbReference>
<dbReference type="Pfam" id="PF14608">
    <property type="entry name" value="zf-CCCH_2"/>
    <property type="match status" value="3"/>
</dbReference>
<keyword evidence="8 12" id="KW-0694">RNA-binding</keyword>
<dbReference type="OrthoDB" id="1914176at2759"/>
<feature type="zinc finger region" description="C3H1-type" evidence="11">
    <location>
        <begin position="126"/>
        <end position="153"/>
    </location>
</feature>
<evidence type="ECO:0000259" key="13">
    <source>
        <dbReference type="PROSITE" id="PS50103"/>
    </source>
</evidence>
<feature type="domain" description="C3H1-type" evidence="13">
    <location>
        <begin position="126"/>
        <end position="153"/>
    </location>
</feature>
<dbReference type="SUPFAM" id="SSF90229">
    <property type="entry name" value="CCCH zinc finger"/>
    <property type="match status" value="2"/>
</dbReference>
<feature type="domain" description="C3H1-type" evidence="13">
    <location>
        <begin position="72"/>
        <end position="94"/>
    </location>
</feature>
<feature type="non-terminal residue" evidence="14">
    <location>
        <position position="199"/>
    </location>
</feature>
<feature type="domain" description="C3H1-type" evidence="13">
    <location>
        <begin position="95"/>
        <end position="123"/>
    </location>
</feature>
<dbReference type="GO" id="GO:0005634">
    <property type="term" value="C:nucleus"/>
    <property type="evidence" value="ECO:0007669"/>
    <property type="project" value="UniProtKB-SubCell"/>
</dbReference>
<feature type="zinc finger region" description="C3H1-type" evidence="11">
    <location>
        <begin position="95"/>
        <end position="123"/>
    </location>
</feature>
<dbReference type="GO" id="GO:0003723">
    <property type="term" value="F:RNA binding"/>
    <property type="evidence" value="ECO:0007669"/>
    <property type="project" value="UniProtKB-UniRule"/>
</dbReference>
<keyword evidence="6 11" id="KW-0863">Zinc-finger</keyword>
<feature type="zinc finger region" description="C3H1-type" evidence="11">
    <location>
        <begin position="30"/>
        <end position="58"/>
    </location>
</feature>
<dbReference type="GO" id="GO:0008270">
    <property type="term" value="F:zinc ion binding"/>
    <property type="evidence" value="ECO:0007669"/>
    <property type="project" value="UniProtKB-KW"/>
</dbReference>
<reference evidence="14" key="1">
    <citation type="journal article" date="2020" name="Stud. Mycol.">
        <title>101 Dothideomycetes genomes: a test case for predicting lifestyles and emergence of pathogens.</title>
        <authorList>
            <person name="Haridas S."/>
            <person name="Albert R."/>
            <person name="Binder M."/>
            <person name="Bloem J."/>
            <person name="Labutti K."/>
            <person name="Salamov A."/>
            <person name="Andreopoulos B."/>
            <person name="Baker S."/>
            <person name="Barry K."/>
            <person name="Bills G."/>
            <person name="Bluhm B."/>
            <person name="Cannon C."/>
            <person name="Castanera R."/>
            <person name="Culley D."/>
            <person name="Daum C."/>
            <person name="Ezra D."/>
            <person name="Gonzalez J."/>
            <person name="Henrissat B."/>
            <person name="Kuo A."/>
            <person name="Liang C."/>
            <person name="Lipzen A."/>
            <person name="Lutzoni F."/>
            <person name="Magnuson J."/>
            <person name="Mondo S."/>
            <person name="Nolan M."/>
            <person name="Ohm R."/>
            <person name="Pangilinan J."/>
            <person name="Park H.-J."/>
            <person name="Ramirez L."/>
            <person name="Alfaro M."/>
            <person name="Sun H."/>
            <person name="Tritt A."/>
            <person name="Yoshinaga Y."/>
            <person name="Zwiers L.-H."/>
            <person name="Turgeon B."/>
            <person name="Goodwin S."/>
            <person name="Spatafora J."/>
            <person name="Crous P."/>
            <person name="Grigoriev I."/>
        </authorList>
    </citation>
    <scope>NUCLEOTIDE SEQUENCE</scope>
    <source>
        <strain evidence="14">CBS 480.64</strain>
    </source>
</reference>
<evidence type="ECO:0000256" key="11">
    <source>
        <dbReference type="PROSITE-ProRule" id="PRU00723"/>
    </source>
</evidence>
<keyword evidence="7 11" id="KW-0862">Zinc</keyword>
<dbReference type="InterPro" id="IPR045348">
    <property type="entry name" value="CPSF4/Yth1"/>
</dbReference>
<dbReference type="InterPro" id="IPR036855">
    <property type="entry name" value="Znf_CCCH_sf"/>
</dbReference>
<evidence type="ECO:0000256" key="1">
    <source>
        <dbReference type="ARBA" id="ARBA00004123"/>
    </source>
</evidence>
<evidence type="ECO:0000256" key="9">
    <source>
        <dbReference type="ARBA" id="ARBA00023242"/>
    </source>
</evidence>
<organism evidence="14 15">
    <name type="scientific">Piedraia hortae CBS 480.64</name>
    <dbReference type="NCBI Taxonomy" id="1314780"/>
    <lineage>
        <taxon>Eukaryota</taxon>
        <taxon>Fungi</taxon>
        <taxon>Dikarya</taxon>
        <taxon>Ascomycota</taxon>
        <taxon>Pezizomycotina</taxon>
        <taxon>Dothideomycetes</taxon>
        <taxon>Dothideomycetidae</taxon>
        <taxon>Capnodiales</taxon>
        <taxon>Piedraiaceae</taxon>
        <taxon>Piedraia</taxon>
    </lineage>
</organism>
<accession>A0A6A7C912</accession>
<dbReference type="PANTHER" id="PTHR23102:SF24">
    <property type="entry name" value="CLEAVAGE AND POLYADENYLATION SPECIFICITY FACTOR SUBUNIT 4"/>
    <property type="match status" value="1"/>
</dbReference>
<evidence type="ECO:0000256" key="6">
    <source>
        <dbReference type="ARBA" id="ARBA00022771"/>
    </source>
</evidence>
<gene>
    <name evidence="14" type="ORF">K470DRAFT_195124</name>
</gene>
<feature type="zinc finger region" description="C3H1-type" evidence="11">
    <location>
        <begin position="72"/>
        <end position="94"/>
    </location>
</feature>
<protein>
    <recommendedName>
        <fullName evidence="12">mRNA 3'-end-processing protein</fullName>
    </recommendedName>
</protein>
<dbReference type="GO" id="GO:0031124">
    <property type="term" value="P:mRNA 3'-end processing"/>
    <property type="evidence" value="ECO:0007669"/>
    <property type="project" value="UniProtKB-UniRule"/>
</dbReference>
<dbReference type="Proteomes" id="UP000799421">
    <property type="component" value="Unassembled WGS sequence"/>
</dbReference>
<comment type="function">
    <text evidence="10 12">Component of the cleavage factor I (CF I) involved in pre-mRNA 3'-end processing.</text>
</comment>
<evidence type="ECO:0000256" key="12">
    <source>
        <dbReference type="RuleBase" id="RU369008"/>
    </source>
</evidence>
<dbReference type="InterPro" id="IPR000571">
    <property type="entry name" value="Znf_CCCH"/>
</dbReference>
<name>A0A6A7C912_9PEZI</name>
<feature type="non-terminal residue" evidence="14">
    <location>
        <position position="1"/>
    </location>
</feature>
<evidence type="ECO:0000256" key="8">
    <source>
        <dbReference type="ARBA" id="ARBA00022884"/>
    </source>
</evidence>
<keyword evidence="5 12" id="KW-0677">Repeat</keyword>
<dbReference type="PANTHER" id="PTHR23102">
    <property type="entry name" value="CLEAVAGE AND POLYADENYLATION SPECIFICITY FACTOR SUBUNIT 4-RELATED"/>
    <property type="match status" value="1"/>
</dbReference>
<comment type="similarity">
    <text evidence="2 12">Belongs to the CPSF4/YTH1 family.</text>
</comment>
<comment type="subcellular location">
    <subcellularLocation>
        <location evidence="1 12">Nucleus</location>
    </subcellularLocation>
</comment>
<dbReference type="EMBL" id="MU005961">
    <property type="protein sequence ID" value="KAF2863475.1"/>
    <property type="molecule type" value="Genomic_DNA"/>
</dbReference>
<evidence type="ECO:0000313" key="15">
    <source>
        <dbReference type="Proteomes" id="UP000799421"/>
    </source>
</evidence>
<evidence type="ECO:0000256" key="10">
    <source>
        <dbReference type="ARBA" id="ARBA00024826"/>
    </source>
</evidence>
<evidence type="ECO:0000256" key="4">
    <source>
        <dbReference type="ARBA" id="ARBA00022723"/>
    </source>
</evidence>
<keyword evidence="15" id="KW-1185">Reference proteome</keyword>
<keyword evidence="9 12" id="KW-0539">Nucleus</keyword>
<keyword evidence="4 11" id="KW-0479">Metal-binding</keyword>
<evidence type="ECO:0000256" key="2">
    <source>
        <dbReference type="ARBA" id="ARBA00008907"/>
    </source>
</evidence>
<dbReference type="AlphaFoldDB" id="A0A6A7C912"/>
<dbReference type="SMART" id="SM00356">
    <property type="entry name" value="ZnF_C3H1"/>
    <property type="match status" value="5"/>
</dbReference>
<keyword evidence="3 12" id="KW-0507">mRNA processing</keyword>
<proteinExistence type="inferred from homology"/>
<evidence type="ECO:0000313" key="14">
    <source>
        <dbReference type="EMBL" id="KAF2863475.1"/>
    </source>
</evidence>
<evidence type="ECO:0000256" key="7">
    <source>
        <dbReference type="ARBA" id="ARBA00022833"/>
    </source>
</evidence>
<feature type="domain" description="C3H1-type" evidence="13">
    <location>
        <begin position="30"/>
        <end position="58"/>
    </location>
</feature>